<evidence type="ECO:0000313" key="2">
    <source>
        <dbReference type="EMBL" id="KIM58906.1"/>
    </source>
</evidence>
<keyword evidence="1" id="KW-0472">Membrane</keyword>
<feature type="transmembrane region" description="Helical" evidence="1">
    <location>
        <begin position="72"/>
        <end position="92"/>
    </location>
</feature>
<evidence type="ECO:0000256" key="1">
    <source>
        <dbReference type="SAM" id="Phobius"/>
    </source>
</evidence>
<dbReference type="OrthoDB" id="3349377at2759"/>
<dbReference type="HOGENOM" id="CLU_1797613_0_0_1"/>
<gene>
    <name evidence="2" type="ORF">SCLCIDRAFT_85946</name>
</gene>
<sequence>IITVILQMRLYALYHGSKRLLVFMVTFFVAEVGIMLWIVTSTNLSSDGSSLASIKIFIVSGSDLCRRNVSPIWIPPFAFEAILALLAVWAGIKHSRQESRSQPVRFNKSQLVGSLIHGNVIYFVG</sequence>
<reference evidence="2 3" key="1">
    <citation type="submission" date="2014-04" db="EMBL/GenBank/DDBJ databases">
        <authorList>
            <consortium name="DOE Joint Genome Institute"/>
            <person name="Kuo A."/>
            <person name="Kohler A."/>
            <person name="Nagy L.G."/>
            <person name="Floudas D."/>
            <person name="Copeland A."/>
            <person name="Barry K.W."/>
            <person name="Cichocki N."/>
            <person name="Veneault-Fourrey C."/>
            <person name="LaButti K."/>
            <person name="Lindquist E.A."/>
            <person name="Lipzen A."/>
            <person name="Lundell T."/>
            <person name="Morin E."/>
            <person name="Murat C."/>
            <person name="Sun H."/>
            <person name="Tunlid A."/>
            <person name="Henrissat B."/>
            <person name="Grigoriev I.V."/>
            <person name="Hibbett D.S."/>
            <person name="Martin F."/>
            <person name="Nordberg H.P."/>
            <person name="Cantor M.N."/>
            <person name="Hua S.X."/>
        </authorList>
    </citation>
    <scope>NUCLEOTIDE SEQUENCE [LARGE SCALE GENOMIC DNA]</scope>
    <source>
        <strain evidence="2 3">Foug A</strain>
    </source>
</reference>
<protein>
    <submittedName>
        <fullName evidence="2">Uncharacterized protein</fullName>
    </submittedName>
</protein>
<dbReference type="Proteomes" id="UP000053989">
    <property type="component" value="Unassembled WGS sequence"/>
</dbReference>
<feature type="transmembrane region" description="Helical" evidence="1">
    <location>
        <begin position="20"/>
        <end position="39"/>
    </location>
</feature>
<name>A0A0C3DSC4_9AGAM</name>
<dbReference type="EMBL" id="KN822080">
    <property type="protein sequence ID" value="KIM58906.1"/>
    <property type="molecule type" value="Genomic_DNA"/>
</dbReference>
<dbReference type="AlphaFoldDB" id="A0A0C3DSC4"/>
<evidence type="ECO:0000313" key="3">
    <source>
        <dbReference type="Proteomes" id="UP000053989"/>
    </source>
</evidence>
<organism evidence="2 3">
    <name type="scientific">Scleroderma citrinum Foug A</name>
    <dbReference type="NCBI Taxonomy" id="1036808"/>
    <lineage>
        <taxon>Eukaryota</taxon>
        <taxon>Fungi</taxon>
        <taxon>Dikarya</taxon>
        <taxon>Basidiomycota</taxon>
        <taxon>Agaricomycotina</taxon>
        <taxon>Agaricomycetes</taxon>
        <taxon>Agaricomycetidae</taxon>
        <taxon>Boletales</taxon>
        <taxon>Sclerodermatineae</taxon>
        <taxon>Sclerodermataceae</taxon>
        <taxon>Scleroderma</taxon>
    </lineage>
</organism>
<proteinExistence type="predicted"/>
<keyword evidence="1" id="KW-1133">Transmembrane helix</keyword>
<keyword evidence="3" id="KW-1185">Reference proteome</keyword>
<reference evidence="3" key="2">
    <citation type="submission" date="2015-01" db="EMBL/GenBank/DDBJ databases">
        <title>Evolutionary Origins and Diversification of the Mycorrhizal Mutualists.</title>
        <authorList>
            <consortium name="DOE Joint Genome Institute"/>
            <consortium name="Mycorrhizal Genomics Consortium"/>
            <person name="Kohler A."/>
            <person name="Kuo A."/>
            <person name="Nagy L.G."/>
            <person name="Floudas D."/>
            <person name="Copeland A."/>
            <person name="Barry K.W."/>
            <person name="Cichocki N."/>
            <person name="Veneault-Fourrey C."/>
            <person name="LaButti K."/>
            <person name="Lindquist E.A."/>
            <person name="Lipzen A."/>
            <person name="Lundell T."/>
            <person name="Morin E."/>
            <person name="Murat C."/>
            <person name="Riley R."/>
            <person name="Ohm R."/>
            <person name="Sun H."/>
            <person name="Tunlid A."/>
            <person name="Henrissat B."/>
            <person name="Grigoriev I.V."/>
            <person name="Hibbett D.S."/>
            <person name="Martin F."/>
        </authorList>
    </citation>
    <scope>NUCLEOTIDE SEQUENCE [LARGE SCALE GENOMIC DNA]</scope>
    <source>
        <strain evidence="3">Foug A</strain>
    </source>
</reference>
<dbReference type="InParanoid" id="A0A0C3DSC4"/>
<feature type="non-terminal residue" evidence="2">
    <location>
        <position position="125"/>
    </location>
</feature>
<feature type="non-terminal residue" evidence="2">
    <location>
        <position position="1"/>
    </location>
</feature>
<accession>A0A0C3DSC4</accession>
<keyword evidence="1" id="KW-0812">Transmembrane</keyword>